<dbReference type="EC" id="3.2.1.183" evidence="2"/>
<dbReference type="EMBL" id="JAPFQN010000009">
    <property type="protein sequence ID" value="MCX2745188.1"/>
    <property type="molecule type" value="Genomic_DNA"/>
</dbReference>
<dbReference type="PANTHER" id="PTHR43174">
    <property type="entry name" value="UDP-N-ACETYLGLUCOSAMINE 2-EPIMERASE"/>
    <property type="match status" value="1"/>
</dbReference>
<keyword evidence="2" id="KW-0326">Glycosidase</keyword>
<keyword evidence="2" id="KW-0378">Hydrolase</keyword>
<accession>A0ABT3RUA0</accession>
<dbReference type="InterPro" id="IPR020004">
    <property type="entry name" value="UDP-GlcNAc_Epase"/>
</dbReference>
<name>A0ABT3RUA0_9BACT</name>
<dbReference type="SUPFAM" id="SSF53756">
    <property type="entry name" value="UDP-Glycosyltransferase/glycogen phosphorylase"/>
    <property type="match status" value="1"/>
</dbReference>
<dbReference type="Gene3D" id="3.40.50.2000">
    <property type="entry name" value="Glycogen Phosphorylase B"/>
    <property type="match status" value="2"/>
</dbReference>
<evidence type="ECO:0000259" key="1">
    <source>
        <dbReference type="Pfam" id="PF02350"/>
    </source>
</evidence>
<dbReference type="RefSeq" id="WP_266057740.1">
    <property type="nucleotide sequence ID" value="NZ_JAPFQN010000009.1"/>
</dbReference>
<feature type="domain" description="UDP-N-acetylglucosamine 2-epimerase" evidence="1">
    <location>
        <begin position="27"/>
        <end position="362"/>
    </location>
</feature>
<dbReference type="GO" id="GO:0016798">
    <property type="term" value="F:hydrolase activity, acting on glycosyl bonds"/>
    <property type="evidence" value="ECO:0007669"/>
    <property type="project" value="UniProtKB-KW"/>
</dbReference>
<evidence type="ECO:0000313" key="3">
    <source>
        <dbReference type="Proteomes" id="UP001209885"/>
    </source>
</evidence>
<comment type="caution">
    <text evidence="2">The sequence shown here is derived from an EMBL/GenBank/DDBJ whole genome shotgun (WGS) entry which is preliminary data.</text>
</comment>
<protein>
    <submittedName>
        <fullName evidence="2">UDP-N-acetylglucosamine 2-epimerase</fullName>
        <ecNumber evidence="2">3.2.1.183</ecNumber>
    </submittedName>
</protein>
<evidence type="ECO:0000313" key="2">
    <source>
        <dbReference type="EMBL" id="MCX2745188.1"/>
    </source>
</evidence>
<gene>
    <name evidence="2" type="primary">neuC</name>
    <name evidence="2" type="ORF">OO013_15010</name>
</gene>
<dbReference type="PANTHER" id="PTHR43174:SF3">
    <property type="entry name" value="UDP-N-ACETYLGLUCOSAMINE 2-EPIMERASE"/>
    <property type="match status" value="1"/>
</dbReference>
<sequence length="367" mass="41586">MKIGVLTSSRADFGIYKQLLKEISELIDFEIIAFGTHLSKFHGFTIDEIRSEFTVPIHQINTVLANDDVNSIASSYGLTVQKFADFWNNSSFDLVLCLGDRYEMNAALQAGIPYNVKFAHFHGGEESLGAIDNIYRHQITLASQIHFTATKDYYNRVVELIGTSEGVYNVGSIALDKISKLKLLSNDEFRNKYNIPNEDYILVTIHPETKNVDANKKYSLEIYEALKNLGKDYHIVITMPNSDTLGSIYRNAWAELKTVFPNSVTLIENFGAENYYAAMKYSKLLLGNSSSGIIEAASFNKYVINVGDRQKGRIRSSNTLDVDFNFNRIIAKVKEINSLDQYQGDNKYFKENSIQKVINIIKDYDGF</sequence>
<organism evidence="2 3">
    <name type="scientific">Mangrovivirga halotolerans</name>
    <dbReference type="NCBI Taxonomy" id="2993936"/>
    <lineage>
        <taxon>Bacteria</taxon>
        <taxon>Pseudomonadati</taxon>
        <taxon>Bacteroidota</taxon>
        <taxon>Cytophagia</taxon>
        <taxon>Cytophagales</taxon>
        <taxon>Mangrovivirgaceae</taxon>
        <taxon>Mangrovivirga</taxon>
    </lineage>
</organism>
<dbReference type="InterPro" id="IPR003331">
    <property type="entry name" value="UDP_GlcNAc_Epimerase_2_dom"/>
</dbReference>
<reference evidence="2 3" key="1">
    <citation type="submission" date="2022-11" db="EMBL/GenBank/DDBJ databases">
        <title>The characterization of three novel Bacteroidetes species and genomic analysis of their roles in tidal elemental geochemical cycles.</title>
        <authorList>
            <person name="Ma K."/>
        </authorList>
    </citation>
    <scope>NUCLEOTIDE SEQUENCE [LARGE SCALE GENOMIC DNA]</scope>
    <source>
        <strain evidence="2 3">M17</strain>
    </source>
</reference>
<dbReference type="InterPro" id="IPR029767">
    <property type="entry name" value="WecB-like"/>
</dbReference>
<dbReference type="Pfam" id="PF02350">
    <property type="entry name" value="Epimerase_2"/>
    <property type="match status" value="1"/>
</dbReference>
<dbReference type="NCBIfam" id="TIGR03568">
    <property type="entry name" value="NeuC_NnaA"/>
    <property type="match status" value="1"/>
</dbReference>
<keyword evidence="3" id="KW-1185">Reference proteome</keyword>
<proteinExistence type="predicted"/>
<dbReference type="Proteomes" id="UP001209885">
    <property type="component" value="Unassembled WGS sequence"/>
</dbReference>